<evidence type="ECO:0000313" key="3">
    <source>
        <dbReference type="Proteomes" id="UP000244722"/>
    </source>
</evidence>
<feature type="compositionally biased region" description="Basic residues" evidence="1">
    <location>
        <begin position="675"/>
        <end position="688"/>
    </location>
</feature>
<feature type="compositionally biased region" description="Acidic residues" evidence="1">
    <location>
        <begin position="490"/>
        <end position="500"/>
    </location>
</feature>
<feature type="compositionally biased region" description="Acidic residues" evidence="1">
    <location>
        <begin position="525"/>
        <end position="536"/>
    </location>
</feature>
<feature type="region of interest" description="Disordered" evidence="1">
    <location>
        <begin position="147"/>
        <end position="243"/>
    </location>
</feature>
<feature type="region of interest" description="Disordered" evidence="1">
    <location>
        <begin position="770"/>
        <end position="805"/>
    </location>
</feature>
<feature type="compositionally biased region" description="Polar residues" evidence="1">
    <location>
        <begin position="501"/>
        <end position="510"/>
    </location>
</feature>
<comment type="caution">
    <text evidence="2">The sequence shown here is derived from an EMBL/GenBank/DDBJ whole genome shotgun (WGS) entry which is preliminary data.</text>
</comment>
<feature type="region of interest" description="Disordered" evidence="1">
    <location>
        <begin position="568"/>
        <end position="608"/>
    </location>
</feature>
<reference evidence="2 3" key="1">
    <citation type="submission" date="2017-04" db="EMBL/GenBank/DDBJ databases">
        <title>Draft genome sequence of Tuber borchii Vittad., a whitish edible truffle.</title>
        <authorList>
            <consortium name="DOE Joint Genome Institute"/>
            <person name="Murat C."/>
            <person name="Kuo A."/>
            <person name="Barry K.W."/>
            <person name="Clum A."/>
            <person name="Dockter R.B."/>
            <person name="Fauchery L."/>
            <person name="Iotti M."/>
            <person name="Kohler A."/>
            <person name="Labutti K."/>
            <person name="Lindquist E.A."/>
            <person name="Lipzen A."/>
            <person name="Ohm R.A."/>
            <person name="Wang M."/>
            <person name="Grigoriev I.V."/>
            <person name="Zambonelli A."/>
            <person name="Martin F.M."/>
        </authorList>
    </citation>
    <scope>NUCLEOTIDE SEQUENCE [LARGE SCALE GENOMIC DNA]</scope>
    <source>
        <strain evidence="2 3">Tbo3840</strain>
    </source>
</reference>
<feature type="region of interest" description="Disordered" evidence="1">
    <location>
        <begin position="449"/>
        <end position="544"/>
    </location>
</feature>
<dbReference type="EMBL" id="NESQ01000020">
    <property type="protein sequence ID" value="PUU82933.1"/>
    <property type="molecule type" value="Genomic_DNA"/>
</dbReference>
<feature type="compositionally biased region" description="Acidic residues" evidence="1">
    <location>
        <begin position="154"/>
        <end position="164"/>
    </location>
</feature>
<name>A0A2T7A5B7_TUBBO</name>
<feature type="compositionally biased region" description="Pro residues" evidence="1">
    <location>
        <begin position="659"/>
        <end position="674"/>
    </location>
</feature>
<evidence type="ECO:0000313" key="2">
    <source>
        <dbReference type="EMBL" id="PUU82933.1"/>
    </source>
</evidence>
<feature type="region of interest" description="Disordered" evidence="1">
    <location>
        <begin position="282"/>
        <end position="315"/>
    </location>
</feature>
<feature type="compositionally biased region" description="Basic and acidic residues" evidence="1">
    <location>
        <begin position="773"/>
        <end position="786"/>
    </location>
</feature>
<feature type="compositionally biased region" description="Basic and acidic residues" evidence="1">
    <location>
        <begin position="637"/>
        <end position="655"/>
    </location>
</feature>
<keyword evidence="3" id="KW-1185">Reference proteome</keyword>
<feature type="compositionally biased region" description="Polar residues" evidence="1">
    <location>
        <begin position="214"/>
        <end position="225"/>
    </location>
</feature>
<organism evidence="2 3">
    <name type="scientific">Tuber borchii</name>
    <name type="common">White truffle</name>
    <dbReference type="NCBI Taxonomy" id="42251"/>
    <lineage>
        <taxon>Eukaryota</taxon>
        <taxon>Fungi</taxon>
        <taxon>Dikarya</taxon>
        <taxon>Ascomycota</taxon>
        <taxon>Pezizomycotina</taxon>
        <taxon>Pezizomycetes</taxon>
        <taxon>Pezizales</taxon>
        <taxon>Tuberaceae</taxon>
        <taxon>Tuber</taxon>
    </lineage>
</organism>
<feature type="compositionally biased region" description="Low complexity" evidence="1">
    <location>
        <begin position="226"/>
        <end position="238"/>
    </location>
</feature>
<dbReference type="Proteomes" id="UP000244722">
    <property type="component" value="Unassembled WGS sequence"/>
</dbReference>
<proteinExistence type="predicted"/>
<dbReference type="OrthoDB" id="5426563at2759"/>
<feature type="compositionally biased region" description="Basic and acidic residues" evidence="1">
    <location>
        <begin position="511"/>
        <end position="524"/>
    </location>
</feature>
<feature type="compositionally biased region" description="Polar residues" evidence="1">
    <location>
        <begin position="587"/>
        <end position="608"/>
    </location>
</feature>
<sequence>MAMNWTGGTRNRATKISSTSRLQKRYFAKVRAAAQTFTIPSSQGNHPPNVFKRRRQTTPEFDIVVKKARSDHGEAIREAASPLLHIDKDSGKAGREVEEDIRKARRRMLLEREDWVCTTLSKPLVLKSKEEMRKLKANFHWEIIETSSSGATSSEDESDDDDGSGDSGILRNCSERGAASVPHESGRGIVPREGAPELPECPGDGEDIYIRIGGSTQRSATSAIDSTRTTESASRSTEINPTAIRGSSADTMLLDFDKHKPMFQFQHITPRVSDMVERKRREVRQSGYSSSPLARYSRQRGNRVPIPLDEGSGEVGEDDRLIQEVEQVSSPIPSSSTYSTIILQTGPGARERESLYPGTGETIEYDFPRIASMGGPVDEKISKEETLGHTRVTSVTFGPSQVSWSTSPAERRPCSYQREQSFDEIASEVIASENLLNLKPFVCSANGTQTRVEVTPDTDRDMHEVDEEDEEGTLDNNRTREIAEPKVEESETEMDQDDDSPGSNQNSSDPMSRDSNEDNMKDNQESTDYEWDEEDTTATHGATEEILGTIHVASTVAPEGTWAEIIGLITDGPTPPAQEDPIVAQDDPNQVEPSQTGHNLAECNNTQDSLGSAVDDQVFTHLEWLDKVLATSSDLFKSPEIHSTEHREYENREASADPVPNPPEPKTSKPPHPTPTKKKHGKYKRPARRFLIPPDEESEDNLRRVAPFRERERGHEIHCRQQQQQQQRKGLPHLSPENITSPIASPVALVYSKPYGLGFGLRERSVSAGDGAGEIRRNVGGKREGGGRGLVWEGEGGGVEDFEDF</sequence>
<accession>A0A2T7A5B7</accession>
<feature type="compositionally biased region" description="Basic and acidic residues" evidence="1">
    <location>
        <begin position="477"/>
        <end position="489"/>
    </location>
</feature>
<feature type="compositionally biased region" description="Basic and acidic residues" evidence="1">
    <location>
        <begin position="700"/>
        <end position="719"/>
    </location>
</feature>
<gene>
    <name evidence="2" type="ORF">B9Z19DRAFT_282805</name>
</gene>
<dbReference type="AlphaFoldDB" id="A0A2T7A5B7"/>
<protein>
    <submittedName>
        <fullName evidence="2">Uncharacterized protein</fullName>
    </submittedName>
</protein>
<feature type="compositionally biased region" description="Acidic residues" evidence="1">
    <location>
        <begin position="464"/>
        <end position="473"/>
    </location>
</feature>
<evidence type="ECO:0000256" key="1">
    <source>
        <dbReference type="SAM" id="MobiDB-lite"/>
    </source>
</evidence>
<feature type="region of interest" description="Disordered" evidence="1">
    <location>
        <begin position="633"/>
        <end position="739"/>
    </location>
</feature>